<dbReference type="AlphaFoldDB" id="A0AAJ7ND12"/>
<feature type="compositionally biased region" description="Basic and acidic residues" evidence="2">
    <location>
        <begin position="12"/>
        <end position="25"/>
    </location>
</feature>
<name>A0AAJ7ND12_9HYME</name>
<protein>
    <submittedName>
        <fullName evidence="4">Golgin subfamily A member 6-like protein 22</fullName>
    </submittedName>
</protein>
<organism evidence="3 4">
    <name type="scientific">Ceratina calcarata</name>
    <dbReference type="NCBI Taxonomy" id="156304"/>
    <lineage>
        <taxon>Eukaryota</taxon>
        <taxon>Metazoa</taxon>
        <taxon>Ecdysozoa</taxon>
        <taxon>Arthropoda</taxon>
        <taxon>Hexapoda</taxon>
        <taxon>Insecta</taxon>
        <taxon>Pterygota</taxon>
        <taxon>Neoptera</taxon>
        <taxon>Endopterygota</taxon>
        <taxon>Hymenoptera</taxon>
        <taxon>Apocrita</taxon>
        <taxon>Aculeata</taxon>
        <taxon>Apoidea</taxon>
        <taxon>Anthophila</taxon>
        <taxon>Apidae</taxon>
        <taxon>Ceratina</taxon>
        <taxon>Zadontomerus</taxon>
    </lineage>
</organism>
<dbReference type="KEGG" id="ccal:108630398"/>
<dbReference type="RefSeq" id="XP_017889191.1">
    <property type="nucleotide sequence ID" value="XM_018033702.1"/>
</dbReference>
<dbReference type="InterPro" id="IPR036691">
    <property type="entry name" value="Endo/exonu/phosph_ase_sf"/>
</dbReference>
<dbReference type="Gene3D" id="3.60.10.10">
    <property type="entry name" value="Endonuclease/exonuclease/phosphatase"/>
    <property type="match status" value="1"/>
</dbReference>
<evidence type="ECO:0000256" key="1">
    <source>
        <dbReference type="SAM" id="Coils"/>
    </source>
</evidence>
<dbReference type="SUPFAM" id="SSF56219">
    <property type="entry name" value="DNase I-like"/>
    <property type="match status" value="1"/>
</dbReference>
<evidence type="ECO:0000313" key="3">
    <source>
        <dbReference type="Proteomes" id="UP000694925"/>
    </source>
</evidence>
<proteinExistence type="predicted"/>
<evidence type="ECO:0000256" key="2">
    <source>
        <dbReference type="SAM" id="MobiDB-lite"/>
    </source>
</evidence>
<reference evidence="4" key="1">
    <citation type="submission" date="2025-08" db="UniProtKB">
        <authorList>
            <consortium name="RefSeq"/>
        </authorList>
    </citation>
    <scope>IDENTIFICATION</scope>
    <source>
        <tissue evidence="4">Whole body</tissue>
    </source>
</reference>
<gene>
    <name evidence="4" type="primary">LOC108630398</name>
</gene>
<sequence>MKKKDQKTTPQNREKKKEQEAEKQLDMSQDIVGRIVESLKIEIVQGRELLEKEVRKEMKGLARRIEAMEERWKKKEEEMGKKIEEMLEQMKEVQNKERQRREEEKEEAVEEVMEKIEEKINERDRRQEEKEMERTKEAWNEVKRIHRKLEERERREKKNKIVIRGLEVPKREAKEKTRQFLTEEFGVKEGIVGIEIIGGGEIAKVSIVEMENWEAKQEVMKKKGKLRGKRIYIDHDMTQEERRVQKLLREKAREEINEGREAKVGYRKIKILNKWYRWNEEKGEIERESLKKKDRDFWQHIEKYDFVELVETWMEDKDWSKVVSRLPDGYKWRYQTAERENKRGRAKGGILTGVKKELCAGEKEWEDKGVMERKIKIKNEKWSIWTIYNGEGMKNVVRKLERGIAEKEEEYIIIGGDMNARVGTEGSLGVGWTEDDEKGSRRKSKDKTINR</sequence>
<keyword evidence="1" id="KW-0175">Coiled coil</keyword>
<evidence type="ECO:0000313" key="4">
    <source>
        <dbReference type="RefSeq" id="XP_017889191.1"/>
    </source>
</evidence>
<dbReference type="GeneID" id="108630398"/>
<feature type="region of interest" description="Disordered" evidence="2">
    <location>
        <begin position="425"/>
        <end position="451"/>
    </location>
</feature>
<feature type="coiled-coil region" evidence="1">
    <location>
        <begin position="51"/>
        <end position="133"/>
    </location>
</feature>
<feature type="region of interest" description="Disordered" evidence="2">
    <location>
        <begin position="1"/>
        <end position="25"/>
    </location>
</feature>
<keyword evidence="3" id="KW-1185">Reference proteome</keyword>
<dbReference type="Proteomes" id="UP000694925">
    <property type="component" value="Unplaced"/>
</dbReference>
<accession>A0AAJ7ND12</accession>